<feature type="compositionally biased region" description="Low complexity" evidence="1">
    <location>
        <begin position="307"/>
        <end position="331"/>
    </location>
</feature>
<accession>A0A6J4GIE3</accession>
<feature type="compositionally biased region" description="Low complexity" evidence="1">
    <location>
        <begin position="279"/>
        <end position="292"/>
    </location>
</feature>
<evidence type="ECO:0000313" key="2">
    <source>
        <dbReference type="EMBL" id="CAA9198026.1"/>
    </source>
</evidence>
<dbReference type="PANTHER" id="PTHR24023">
    <property type="entry name" value="COLLAGEN ALPHA"/>
    <property type="match status" value="1"/>
</dbReference>
<dbReference type="AlphaFoldDB" id="A0A6J4GIE3"/>
<reference evidence="2 3" key="1">
    <citation type="submission" date="2020-02" db="EMBL/GenBank/DDBJ databases">
        <authorList>
            <person name="Criscuolo A."/>
        </authorList>
    </citation>
    <scope>NUCLEOTIDE SEQUENCE [LARGE SCALE GENOMIC DNA]</scope>
    <source>
        <strain evidence="2">CIP105534</strain>
    </source>
</reference>
<name>A0A6J4GIE3_9FLAO</name>
<feature type="compositionally biased region" description="Low complexity" evidence="1">
    <location>
        <begin position="183"/>
        <end position="199"/>
    </location>
</feature>
<dbReference type="GO" id="GO:0005615">
    <property type="term" value="C:extracellular space"/>
    <property type="evidence" value="ECO:0007669"/>
    <property type="project" value="TreeGrafter"/>
</dbReference>
<dbReference type="PANTHER" id="PTHR24023:SF918">
    <property type="entry name" value="COLLAGEN ALPHA-1(IX) CHAIN"/>
    <property type="match status" value="1"/>
</dbReference>
<sequence length="528" mass="53923">MKLKSTFYGIICSLSFTTVTYSQVGIGTLNPVQSSQLDITATNKGLLIPRVQLTQLSLQAPIIGTAKTSLLVFNTQTINDFTPGFYFWNGIKWVRIINKEDIAAFKETITSLAYDEANQMLTYKDEENNVNEIKLQGLTGPQGEVGPQGLPGTDGADGLVGPQGPQGEIGLQGLPGTNGADGLVGPQGPQGEVGPQGLPGTNGVDGLVGPQGPKGEIGPQGLPGTNGVDGLVGPQGLPGRNGVDGLAGPQGPQGEIGPQGLPGTNGIDGTKGVDGLAGPQGPQGEIGPQGLPGTNGIDGRNGVDGLAGPQGPQGEIGPEGPQGPAGAAPTTGAGNLLANDYIAITDGAGTTFKNTTIDLDINKVKTDLATGTLSGTGVIGIDTGSNALLKNANIKINPGTSGQILTTNAAGSVVWNTPFKTSAIKRIRATADINIIFDEVILIDASSAGSGTIEFHLPASGPLPILIGKVFAVKRVDSNSTAKVQVVSGRNATIDETQTIIDLNPKEAYQFIIEAVAPFYKYQILAKY</sequence>
<feature type="compositionally biased region" description="Low complexity" evidence="1">
    <location>
        <begin position="249"/>
        <end position="262"/>
    </location>
</feature>
<evidence type="ECO:0000256" key="1">
    <source>
        <dbReference type="SAM" id="MobiDB-lite"/>
    </source>
</evidence>
<dbReference type="Proteomes" id="UP000479938">
    <property type="component" value="Unassembled WGS sequence"/>
</dbReference>
<proteinExistence type="predicted"/>
<dbReference type="EMBL" id="CADCSU010000079">
    <property type="protein sequence ID" value="CAA9198026.1"/>
    <property type="molecule type" value="Genomic_DNA"/>
</dbReference>
<dbReference type="InterPro" id="IPR008160">
    <property type="entry name" value="Collagen"/>
</dbReference>
<dbReference type="GO" id="GO:0030020">
    <property type="term" value="F:extracellular matrix structural constituent conferring tensile strength"/>
    <property type="evidence" value="ECO:0007669"/>
    <property type="project" value="TreeGrafter"/>
</dbReference>
<dbReference type="GO" id="GO:0031012">
    <property type="term" value="C:extracellular matrix"/>
    <property type="evidence" value="ECO:0007669"/>
    <property type="project" value="TreeGrafter"/>
</dbReference>
<gene>
    <name evidence="2" type="ORF">FLA105534_01926</name>
</gene>
<protein>
    <recommendedName>
        <fullName evidence="4">Collagen triple helix repeat-containing protein</fullName>
    </recommendedName>
</protein>
<feature type="region of interest" description="Disordered" evidence="1">
    <location>
        <begin position="137"/>
        <end position="331"/>
    </location>
</feature>
<dbReference type="Pfam" id="PF01391">
    <property type="entry name" value="Collagen"/>
    <property type="match status" value="2"/>
</dbReference>
<dbReference type="RefSeq" id="WP_197913322.1">
    <property type="nucleotide sequence ID" value="NZ_CADCSU010000079.1"/>
</dbReference>
<dbReference type="GO" id="GO:0030198">
    <property type="term" value="P:extracellular matrix organization"/>
    <property type="evidence" value="ECO:0007669"/>
    <property type="project" value="TreeGrafter"/>
</dbReference>
<evidence type="ECO:0008006" key="4">
    <source>
        <dbReference type="Google" id="ProtNLM"/>
    </source>
</evidence>
<dbReference type="InterPro" id="IPR050149">
    <property type="entry name" value="Collagen_superfamily"/>
</dbReference>
<keyword evidence="3" id="KW-1185">Reference proteome</keyword>
<organism evidence="2 3">
    <name type="scientific">Flavobacterium bizetiae</name>
    <dbReference type="NCBI Taxonomy" id="2704140"/>
    <lineage>
        <taxon>Bacteria</taxon>
        <taxon>Pseudomonadati</taxon>
        <taxon>Bacteroidota</taxon>
        <taxon>Flavobacteriia</taxon>
        <taxon>Flavobacteriales</taxon>
        <taxon>Flavobacteriaceae</taxon>
        <taxon>Flavobacterium</taxon>
    </lineage>
</organism>
<evidence type="ECO:0000313" key="3">
    <source>
        <dbReference type="Proteomes" id="UP000479938"/>
    </source>
</evidence>